<evidence type="ECO:0000313" key="2">
    <source>
        <dbReference type="Proteomes" id="UP000296352"/>
    </source>
</evidence>
<organism evidence="1 2">
    <name type="scientific">Corynebacterium endometrii</name>
    <dbReference type="NCBI Taxonomy" id="2488819"/>
    <lineage>
        <taxon>Bacteria</taxon>
        <taxon>Bacillati</taxon>
        <taxon>Actinomycetota</taxon>
        <taxon>Actinomycetes</taxon>
        <taxon>Mycobacteriales</taxon>
        <taxon>Corynebacteriaceae</taxon>
        <taxon>Corynebacterium</taxon>
    </lineage>
</organism>
<accession>A0A4P7QIF4</accession>
<dbReference type="RefSeq" id="WP_136141918.1">
    <property type="nucleotide sequence ID" value="NZ_CP039247.1"/>
</dbReference>
<dbReference type="Proteomes" id="UP000296352">
    <property type="component" value="Chromosome"/>
</dbReference>
<dbReference type="AlphaFoldDB" id="A0A4P7QIF4"/>
<name>A0A4P7QIF4_9CORY</name>
<gene>
    <name evidence="1" type="ORF">CENDO_10330</name>
</gene>
<dbReference type="EMBL" id="CP039247">
    <property type="protein sequence ID" value="QCB29320.1"/>
    <property type="molecule type" value="Genomic_DNA"/>
</dbReference>
<proteinExistence type="predicted"/>
<dbReference type="KEGG" id="cee:CENDO_10330"/>
<sequence length="90" mass="10129">MTRNETLIINDQSLDGARRMLGWPTLRCERPEMPDSHTARALREALARVDASISGPENSSEHQSSQLHHFFTEAFGLDTHLGERFNGVNP</sequence>
<keyword evidence="2" id="KW-1185">Reference proteome</keyword>
<evidence type="ECO:0000313" key="1">
    <source>
        <dbReference type="EMBL" id="QCB29320.1"/>
    </source>
</evidence>
<reference evidence="1 2" key="1">
    <citation type="submission" date="2019-04" db="EMBL/GenBank/DDBJ databases">
        <title>Corynebacterium endometrii sp. nov., isolated from the uterus of a cow with endometritis.</title>
        <authorList>
            <person name="Ballas P."/>
            <person name="Ruckert C."/>
            <person name="Wagener K."/>
            <person name="Drillich M."/>
            <person name="Kaempfer P."/>
            <person name="Busse H.-J."/>
            <person name="Ehling-Schulz M."/>
        </authorList>
    </citation>
    <scope>NUCLEOTIDE SEQUENCE [LARGE SCALE GENOMIC DNA]</scope>
    <source>
        <strain evidence="1 2">LMM-1653</strain>
    </source>
</reference>
<protein>
    <submittedName>
        <fullName evidence="1">Uncharacterized protein</fullName>
    </submittedName>
</protein>